<sequence>MDMAMLKGSVLVFTDQVILSANAVLSAIREVGNETNGEEDTLVMTQASVLGQLPIESSSLTSVVSISKSPEFVSELRLQEIARVLKPGGAILLQTSVPPSEHDKLISALQRKLLITGFLDAQVLQLKSFLQLENIQYFTIKAKKPSWEMGSSFSIKKATKSLPKVQIDDDSDLIDEDSLLTDEDLKKPQLPLVGDCEVGSTRKACKNCTCGRAEAEEKVQKLGLTTELLNNPQSACGNCGLGDAFRCGTCPYKGLPPFKMGEKVSLPGNFLVSDF</sequence>
<protein>
    <submittedName>
        <fullName evidence="1">Uncharacterized protein</fullName>
    </submittedName>
</protein>
<gene>
    <name evidence="1" type="ORF">MRB53_014721</name>
</gene>
<proteinExistence type="predicted"/>
<organism evidence="1 2">
    <name type="scientific">Persea americana</name>
    <name type="common">Avocado</name>
    <dbReference type="NCBI Taxonomy" id="3435"/>
    <lineage>
        <taxon>Eukaryota</taxon>
        <taxon>Viridiplantae</taxon>
        <taxon>Streptophyta</taxon>
        <taxon>Embryophyta</taxon>
        <taxon>Tracheophyta</taxon>
        <taxon>Spermatophyta</taxon>
        <taxon>Magnoliopsida</taxon>
        <taxon>Magnoliidae</taxon>
        <taxon>Laurales</taxon>
        <taxon>Lauraceae</taxon>
        <taxon>Persea</taxon>
    </lineage>
</organism>
<evidence type="ECO:0000313" key="2">
    <source>
        <dbReference type="Proteomes" id="UP001234297"/>
    </source>
</evidence>
<accession>A0ACC2KC69</accession>
<name>A0ACC2KC69_PERAE</name>
<dbReference type="EMBL" id="CM056812">
    <property type="protein sequence ID" value="KAJ8618535.1"/>
    <property type="molecule type" value="Genomic_DNA"/>
</dbReference>
<evidence type="ECO:0000313" key="1">
    <source>
        <dbReference type="EMBL" id="KAJ8618535.1"/>
    </source>
</evidence>
<comment type="caution">
    <text evidence="1">The sequence shown here is derived from an EMBL/GenBank/DDBJ whole genome shotgun (WGS) entry which is preliminary data.</text>
</comment>
<dbReference type="Proteomes" id="UP001234297">
    <property type="component" value="Chromosome 4"/>
</dbReference>
<keyword evidence="2" id="KW-1185">Reference proteome</keyword>
<reference evidence="1 2" key="1">
    <citation type="journal article" date="2022" name="Hortic Res">
        <title>A haplotype resolved chromosomal level avocado genome allows analysis of novel avocado genes.</title>
        <authorList>
            <person name="Nath O."/>
            <person name="Fletcher S.J."/>
            <person name="Hayward A."/>
            <person name="Shaw L.M."/>
            <person name="Masouleh A.K."/>
            <person name="Furtado A."/>
            <person name="Henry R.J."/>
            <person name="Mitter N."/>
        </authorList>
    </citation>
    <scope>NUCLEOTIDE SEQUENCE [LARGE SCALE GENOMIC DNA]</scope>
    <source>
        <strain evidence="2">cv. Hass</strain>
    </source>
</reference>